<accession>A0A0P1B260</accession>
<name>A0A0P1B260_PLAHL</name>
<dbReference type="Proteomes" id="UP000054928">
    <property type="component" value="Unassembled WGS sequence"/>
</dbReference>
<feature type="region of interest" description="Disordered" evidence="1">
    <location>
        <begin position="27"/>
        <end position="59"/>
    </location>
</feature>
<dbReference type="OrthoDB" id="122196at2759"/>
<proteinExistence type="predicted"/>
<reference evidence="3" key="1">
    <citation type="submission" date="2014-09" db="EMBL/GenBank/DDBJ databases">
        <authorList>
            <person name="Sharma Rahul"/>
            <person name="Thines Marco"/>
        </authorList>
    </citation>
    <scope>NUCLEOTIDE SEQUENCE [LARGE SCALE GENOMIC DNA]</scope>
</reference>
<dbReference type="RefSeq" id="XP_024585193.1">
    <property type="nucleotide sequence ID" value="XM_024719944.1"/>
</dbReference>
<sequence>MEYHQPTQVQHEDWLVVRPEVERTRARREPMLMIRNGSDDEESAEGSKDPPTPKRAKIDEDELIAEAVLAYAVSIDDDTDLPTTMLKQ</sequence>
<keyword evidence="3" id="KW-1185">Reference proteome</keyword>
<dbReference type="GeneID" id="36401679"/>
<evidence type="ECO:0000313" key="2">
    <source>
        <dbReference type="EMBL" id="CEG48824.1"/>
    </source>
</evidence>
<evidence type="ECO:0000256" key="1">
    <source>
        <dbReference type="SAM" id="MobiDB-lite"/>
    </source>
</evidence>
<dbReference type="AlphaFoldDB" id="A0A0P1B260"/>
<protein>
    <submittedName>
        <fullName evidence="2">Uncharacterized protein</fullName>
    </submittedName>
</protein>
<evidence type="ECO:0000313" key="3">
    <source>
        <dbReference type="Proteomes" id="UP000054928"/>
    </source>
</evidence>
<feature type="compositionally biased region" description="Basic and acidic residues" evidence="1">
    <location>
        <begin position="45"/>
        <end position="58"/>
    </location>
</feature>
<organism evidence="2 3">
    <name type="scientific">Plasmopara halstedii</name>
    <name type="common">Downy mildew of sunflower</name>
    <dbReference type="NCBI Taxonomy" id="4781"/>
    <lineage>
        <taxon>Eukaryota</taxon>
        <taxon>Sar</taxon>
        <taxon>Stramenopiles</taxon>
        <taxon>Oomycota</taxon>
        <taxon>Peronosporomycetes</taxon>
        <taxon>Peronosporales</taxon>
        <taxon>Peronosporaceae</taxon>
        <taxon>Plasmopara</taxon>
    </lineage>
</organism>
<dbReference type="EMBL" id="CCYD01003042">
    <property type="protein sequence ID" value="CEG48824.1"/>
    <property type="molecule type" value="Genomic_DNA"/>
</dbReference>